<dbReference type="Gene3D" id="3.40.50.10230">
    <property type="entry name" value="Cobalamin biosynthesis CobH/CbiC, precorrin-8X methylmutase"/>
    <property type="match status" value="1"/>
</dbReference>
<sequence>MDRQNSIEHLLPNEIEKRSFEIISKELKERGIELPKEEEMVTKRVIHTSADFEYTKTLVYSKHAVRIAKDLILNGADIVTDTNMALAGINKKTLAGFGGTVHCFMADETVARIAKERGTTRAAVSMEMATKLKKPLIFTIGNAPTALIQLYEMLKDQRFRPEFIIGVPVGFVNVEAAKELILETEVPHIVNRGRKGGSNVAAAICNAILYELKKEQSGV</sequence>
<organism evidence="6 7">
    <name type="scientific">Maccoyibacter intestinihominis</name>
    <dbReference type="NCBI Taxonomy" id="3133499"/>
    <lineage>
        <taxon>Bacteria</taxon>
        <taxon>Bacillati</taxon>
        <taxon>Bacillota</taxon>
        <taxon>Clostridia</taxon>
        <taxon>Lachnospirales</taxon>
        <taxon>Lachnospiraceae</taxon>
        <taxon>Maccoyibacter</taxon>
    </lineage>
</organism>
<evidence type="ECO:0000256" key="2">
    <source>
        <dbReference type="ARBA" id="ARBA00009774"/>
    </source>
</evidence>
<comment type="caution">
    <text evidence="6">The sequence shown here is derived from an EMBL/GenBank/DDBJ whole genome shotgun (WGS) entry which is preliminary data.</text>
</comment>
<dbReference type="PANTHER" id="PTHR43588">
    <property type="entry name" value="COBALT-PRECORRIN-8 METHYLMUTASE"/>
    <property type="match status" value="1"/>
</dbReference>
<dbReference type="InterPro" id="IPR003722">
    <property type="entry name" value="Cbl_synth_CobH/CbiC"/>
</dbReference>
<dbReference type="Proteomes" id="UP001454489">
    <property type="component" value="Unassembled WGS sequence"/>
</dbReference>
<evidence type="ECO:0000256" key="4">
    <source>
        <dbReference type="ARBA" id="ARBA00023235"/>
    </source>
</evidence>
<protein>
    <submittedName>
        <fullName evidence="6">Precorrin-8X methylmutase</fullName>
    </submittedName>
</protein>
<evidence type="ECO:0000256" key="3">
    <source>
        <dbReference type="ARBA" id="ARBA00022573"/>
    </source>
</evidence>
<dbReference type="PANTHER" id="PTHR43588:SF1">
    <property type="entry name" value="COBALT-PRECORRIN-8 METHYLMUTASE"/>
    <property type="match status" value="1"/>
</dbReference>
<keyword evidence="4" id="KW-0413">Isomerase</keyword>
<evidence type="ECO:0000313" key="6">
    <source>
        <dbReference type="EMBL" id="MEQ2557261.1"/>
    </source>
</evidence>
<dbReference type="EMBL" id="JBBMEX010000004">
    <property type="protein sequence ID" value="MEQ2557261.1"/>
    <property type="molecule type" value="Genomic_DNA"/>
</dbReference>
<dbReference type="InterPro" id="IPR036588">
    <property type="entry name" value="CobH/CbiC_sf"/>
</dbReference>
<feature type="domain" description="Cobalamin biosynthesis precorrin-8X methylmutase CobH/CbiC" evidence="5">
    <location>
        <begin position="14"/>
        <end position="210"/>
    </location>
</feature>
<evidence type="ECO:0000256" key="1">
    <source>
        <dbReference type="ARBA" id="ARBA00004953"/>
    </source>
</evidence>
<reference evidence="6 7" key="1">
    <citation type="submission" date="2024-03" db="EMBL/GenBank/DDBJ databases">
        <title>Human intestinal bacterial collection.</title>
        <authorList>
            <person name="Pauvert C."/>
            <person name="Hitch T.C.A."/>
            <person name="Clavel T."/>
        </authorList>
    </citation>
    <scope>NUCLEOTIDE SEQUENCE [LARGE SCALE GENOMIC DNA]</scope>
    <source>
        <strain evidence="6 7">CLA-AA-H185</strain>
    </source>
</reference>
<comment type="pathway">
    <text evidence="1">Cofactor biosynthesis; adenosylcobalamin biosynthesis.</text>
</comment>
<dbReference type="SUPFAM" id="SSF63965">
    <property type="entry name" value="Precorrin-8X methylmutase CbiC/CobH"/>
    <property type="match status" value="1"/>
</dbReference>
<proteinExistence type="inferred from homology"/>
<dbReference type="Pfam" id="PF02570">
    <property type="entry name" value="CbiC"/>
    <property type="match status" value="1"/>
</dbReference>
<comment type="similarity">
    <text evidence="2">Belongs to the CobH/CbiC family.</text>
</comment>
<keyword evidence="7" id="KW-1185">Reference proteome</keyword>
<accession>A0ABV1HDD9</accession>
<evidence type="ECO:0000259" key="5">
    <source>
        <dbReference type="Pfam" id="PF02570"/>
    </source>
</evidence>
<keyword evidence="3" id="KW-0169">Cobalamin biosynthesis</keyword>
<gene>
    <name evidence="6" type="ORF">WMO43_05130</name>
</gene>
<dbReference type="RefSeq" id="WP_353530371.1">
    <property type="nucleotide sequence ID" value="NZ_JBBMEX010000004.1"/>
</dbReference>
<evidence type="ECO:0000313" key="7">
    <source>
        <dbReference type="Proteomes" id="UP001454489"/>
    </source>
</evidence>
<name>A0ABV1HDD9_9FIRM</name>